<dbReference type="Proteomes" id="UP000016922">
    <property type="component" value="Unassembled WGS sequence"/>
</dbReference>
<name>S3CFH8_GLAL2</name>
<reference evidence="2 3" key="1">
    <citation type="journal article" date="2013" name="BMC Genomics">
        <title>Genomics-driven discovery of the pneumocandin biosynthetic gene cluster in the fungus Glarea lozoyensis.</title>
        <authorList>
            <person name="Chen L."/>
            <person name="Yue Q."/>
            <person name="Zhang X."/>
            <person name="Xiang M."/>
            <person name="Wang C."/>
            <person name="Li S."/>
            <person name="Che Y."/>
            <person name="Ortiz-Lopez F.J."/>
            <person name="Bills G.F."/>
            <person name="Liu X."/>
            <person name="An Z."/>
        </authorList>
    </citation>
    <scope>NUCLEOTIDE SEQUENCE [LARGE SCALE GENOMIC DNA]</scope>
    <source>
        <strain evidence="3">ATCC 20868 / MF5171</strain>
    </source>
</reference>
<gene>
    <name evidence="2" type="ORF">GLAREA_08553</name>
</gene>
<protein>
    <recommendedName>
        <fullName evidence="1">BTB domain-containing protein</fullName>
    </recommendedName>
</protein>
<dbReference type="SUPFAM" id="SSF54695">
    <property type="entry name" value="POZ domain"/>
    <property type="match status" value="1"/>
</dbReference>
<evidence type="ECO:0000259" key="1">
    <source>
        <dbReference type="PROSITE" id="PS50097"/>
    </source>
</evidence>
<dbReference type="CDD" id="cd18186">
    <property type="entry name" value="BTB_POZ_ZBTB_KLHL-like"/>
    <property type="match status" value="1"/>
</dbReference>
<dbReference type="Gene3D" id="3.30.710.10">
    <property type="entry name" value="Potassium Channel Kv1.1, Chain A"/>
    <property type="match status" value="1"/>
</dbReference>
<evidence type="ECO:0000313" key="2">
    <source>
        <dbReference type="EMBL" id="EPE24700.1"/>
    </source>
</evidence>
<dbReference type="OrthoDB" id="2129688at2759"/>
<dbReference type="KEGG" id="glz:GLAREA_08553"/>
<proteinExistence type="predicted"/>
<dbReference type="EMBL" id="KE145373">
    <property type="protein sequence ID" value="EPE24700.1"/>
    <property type="molecule type" value="Genomic_DNA"/>
</dbReference>
<keyword evidence="3" id="KW-1185">Reference proteome</keyword>
<dbReference type="HOGENOM" id="CLU_1001341_0_0_1"/>
<dbReference type="InterPro" id="IPR000210">
    <property type="entry name" value="BTB/POZ_dom"/>
</dbReference>
<dbReference type="PROSITE" id="PS50097">
    <property type="entry name" value="BTB"/>
    <property type="match status" value="1"/>
</dbReference>
<organism evidence="2 3">
    <name type="scientific">Glarea lozoyensis (strain ATCC 20868 / MF5171)</name>
    <dbReference type="NCBI Taxonomy" id="1116229"/>
    <lineage>
        <taxon>Eukaryota</taxon>
        <taxon>Fungi</taxon>
        <taxon>Dikarya</taxon>
        <taxon>Ascomycota</taxon>
        <taxon>Pezizomycotina</taxon>
        <taxon>Leotiomycetes</taxon>
        <taxon>Helotiales</taxon>
        <taxon>Helotiaceae</taxon>
        <taxon>Glarea</taxon>
    </lineage>
</organism>
<evidence type="ECO:0000313" key="3">
    <source>
        <dbReference type="Proteomes" id="UP000016922"/>
    </source>
</evidence>
<dbReference type="InterPro" id="IPR011333">
    <property type="entry name" value="SKP1/BTB/POZ_sf"/>
</dbReference>
<dbReference type="RefSeq" id="XP_008088788.1">
    <property type="nucleotide sequence ID" value="XM_008090597.1"/>
</dbReference>
<sequence length="278" mass="31690">MASPALLPPIKFSLPGGEPQDTHLEVFGQTFLVHSVVLKMNSEYFRKFLDSPDKSEDDFPQGGGIRYKWVTQLDQQDTGTDAKKCDGWLLVWEKSLVKNDSSYQYSGDEREQIRAFETLLQAIYRRPIKLSSTTQLGLVTELTDFYRALPVLSYAVTHSLFSSRDFAATIPSNCLILLPIAVKLRVSVIRGGLTCIGRERFVVTFFPVLLKSQPTMTLWFCFLLSQMREGTLGVKVCFIVLIPVFKRTFKRGYYSAHCWIDSAHIREPNVELFRGQKL</sequence>
<accession>S3CFH8</accession>
<dbReference type="AlphaFoldDB" id="S3CFH8"/>
<feature type="domain" description="BTB" evidence="1">
    <location>
        <begin position="20"/>
        <end position="132"/>
    </location>
</feature>
<dbReference type="GeneID" id="19467601"/>